<feature type="transmembrane region" description="Helical" evidence="10">
    <location>
        <begin position="222"/>
        <end position="248"/>
    </location>
</feature>
<dbReference type="Gene3D" id="1.20.1070.10">
    <property type="entry name" value="Rhodopsin 7-helix transmembrane proteins"/>
    <property type="match status" value="1"/>
</dbReference>
<evidence type="ECO:0000256" key="9">
    <source>
        <dbReference type="SAM" id="MobiDB-lite"/>
    </source>
</evidence>
<name>A9CR32_9CNID</name>
<reference evidence="12" key="1">
    <citation type="journal article" date="2008" name="Curr. Biol.">
        <title>Evolution and functional diversity of jellyfish opsins.</title>
        <authorList>
            <person name="Suga H."/>
            <person name="Schmid V."/>
            <person name="Gehring W.J."/>
        </authorList>
    </citation>
    <scope>NUCLEOTIDE SEQUENCE</scope>
</reference>
<evidence type="ECO:0000313" key="12">
    <source>
        <dbReference type="EMBL" id="BAF95830.1"/>
    </source>
</evidence>
<evidence type="ECO:0000259" key="11">
    <source>
        <dbReference type="PROSITE" id="PS50262"/>
    </source>
</evidence>
<keyword evidence="7 8" id="KW-0807">Transducer</keyword>
<dbReference type="PROSITE" id="PS00237">
    <property type="entry name" value="G_PROTEIN_RECEP_F1_1"/>
    <property type="match status" value="1"/>
</dbReference>
<feature type="transmembrane region" description="Helical" evidence="10">
    <location>
        <begin position="38"/>
        <end position="57"/>
    </location>
</feature>
<evidence type="ECO:0000256" key="1">
    <source>
        <dbReference type="ARBA" id="ARBA00004141"/>
    </source>
</evidence>
<accession>A9CR32</accession>
<dbReference type="PROSITE" id="PS50262">
    <property type="entry name" value="G_PROTEIN_RECEP_F1_2"/>
    <property type="match status" value="1"/>
</dbReference>
<keyword evidence="2 8" id="KW-0812">Transmembrane</keyword>
<organism evidence="12">
    <name type="scientific">Cladonema radiatum</name>
    <dbReference type="NCBI Taxonomy" id="264074"/>
    <lineage>
        <taxon>Eukaryota</taxon>
        <taxon>Metazoa</taxon>
        <taxon>Cnidaria</taxon>
        <taxon>Hydrozoa</taxon>
        <taxon>Hydroidolina</taxon>
        <taxon>Anthoathecata</taxon>
        <taxon>Capitata</taxon>
        <taxon>Cladonematidae</taxon>
        <taxon>Cladonema</taxon>
    </lineage>
</organism>
<gene>
    <name evidence="12" type="primary">CropE</name>
</gene>
<evidence type="ECO:0000256" key="5">
    <source>
        <dbReference type="ARBA" id="ARBA00023136"/>
    </source>
</evidence>
<evidence type="ECO:0000256" key="8">
    <source>
        <dbReference type="RuleBase" id="RU000688"/>
    </source>
</evidence>
<feature type="transmembrane region" description="Helical" evidence="10">
    <location>
        <begin position="6"/>
        <end position="26"/>
    </location>
</feature>
<keyword evidence="4 8" id="KW-0297">G-protein coupled receptor</keyword>
<feature type="transmembrane region" description="Helical" evidence="10">
    <location>
        <begin position="260"/>
        <end position="279"/>
    </location>
</feature>
<evidence type="ECO:0000256" key="10">
    <source>
        <dbReference type="SAM" id="Phobius"/>
    </source>
</evidence>
<sequence>MDELTGTLVFLFLLVGIILNLLVIATVLKKKNRKVKDVLIISLACAMISEICFGFVWEGYGRYIDDTSLELCKMAGFGSAFSAFVSILHLIAMALERYISIVHPLKAYQHFENHMLAMYMVVPAWVIGLAWALFPFFGWGVYLREEVHTYRCSAIGFIKPSNSQSYSYGLLIFFFFLPSIIIIYLCVRVQMELIKTRKNTAEKFQGATMMVADSKKCEKQHFVLVCFIIITYFLTWTPYALSACWYTFFDSKPDHVVSYSAIFAKSGLVTNPIIYVFFYREFRETLITKVFKRKAPSPSNPSTSVEMKTRSTTNN</sequence>
<proteinExistence type="evidence at transcript level"/>
<keyword evidence="6 8" id="KW-0675">Receptor</keyword>
<feature type="transmembrane region" description="Helical" evidence="10">
    <location>
        <begin position="116"/>
        <end position="137"/>
    </location>
</feature>
<keyword evidence="5 10" id="KW-0472">Membrane</keyword>
<evidence type="ECO:0000256" key="4">
    <source>
        <dbReference type="ARBA" id="ARBA00023040"/>
    </source>
</evidence>
<evidence type="ECO:0000256" key="7">
    <source>
        <dbReference type="ARBA" id="ARBA00023224"/>
    </source>
</evidence>
<feature type="domain" description="G-protein coupled receptors family 1 profile" evidence="11">
    <location>
        <begin position="19"/>
        <end position="275"/>
    </location>
</feature>
<dbReference type="GO" id="GO:0004930">
    <property type="term" value="F:G protein-coupled receptor activity"/>
    <property type="evidence" value="ECO:0007669"/>
    <property type="project" value="UniProtKB-KW"/>
</dbReference>
<dbReference type="GO" id="GO:0016020">
    <property type="term" value="C:membrane"/>
    <property type="evidence" value="ECO:0007669"/>
    <property type="project" value="UniProtKB-SubCell"/>
</dbReference>
<protein>
    <submittedName>
        <fullName evidence="12">Opsin</fullName>
    </submittedName>
</protein>
<dbReference type="SUPFAM" id="SSF81321">
    <property type="entry name" value="Family A G protein-coupled receptor-like"/>
    <property type="match status" value="1"/>
</dbReference>
<dbReference type="Pfam" id="PF00001">
    <property type="entry name" value="7tm_1"/>
    <property type="match status" value="1"/>
</dbReference>
<comment type="subcellular location">
    <subcellularLocation>
        <location evidence="1">Membrane</location>
        <topology evidence="1">Multi-pass membrane protein</topology>
    </subcellularLocation>
</comment>
<evidence type="ECO:0000256" key="3">
    <source>
        <dbReference type="ARBA" id="ARBA00022989"/>
    </source>
</evidence>
<dbReference type="AlphaFoldDB" id="A9CR32"/>
<dbReference type="CDD" id="cd14969">
    <property type="entry name" value="7tmA_Opsins_type2_animals"/>
    <property type="match status" value="1"/>
</dbReference>
<feature type="compositionally biased region" description="Polar residues" evidence="9">
    <location>
        <begin position="300"/>
        <end position="315"/>
    </location>
</feature>
<dbReference type="EMBL" id="AB332421">
    <property type="protein sequence ID" value="BAF95830.1"/>
    <property type="molecule type" value="mRNA"/>
</dbReference>
<evidence type="ECO:0000256" key="2">
    <source>
        <dbReference type="ARBA" id="ARBA00022692"/>
    </source>
</evidence>
<dbReference type="PANTHER" id="PTHR24240">
    <property type="entry name" value="OPSIN"/>
    <property type="match status" value="1"/>
</dbReference>
<dbReference type="InterPro" id="IPR017452">
    <property type="entry name" value="GPCR_Rhodpsn_7TM"/>
</dbReference>
<dbReference type="InterPro" id="IPR050125">
    <property type="entry name" value="GPCR_opsins"/>
</dbReference>
<feature type="transmembrane region" description="Helical" evidence="10">
    <location>
        <begin position="166"/>
        <end position="187"/>
    </location>
</feature>
<keyword evidence="3 10" id="KW-1133">Transmembrane helix</keyword>
<dbReference type="InterPro" id="IPR000276">
    <property type="entry name" value="GPCR_Rhodpsn"/>
</dbReference>
<dbReference type="PRINTS" id="PR00237">
    <property type="entry name" value="GPCRRHODOPSN"/>
</dbReference>
<feature type="transmembrane region" description="Helical" evidence="10">
    <location>
        <begin position="77"/>
        <end position="95"/>
    </location>
</feature>
<feature type="region of interest" description="Disordered" evidence="9">
    <location>
        <begin position="294"/>
        <end position="315"/>
    </location>
</feature>
<comment type="similarity">
    <text evidence="8">Belongs to the G-protein coupled receptor 1 family.</text>
</comment>
<evidence type="ECO:0000256" key="6">
    <source>
        <dbReference type="ARBA" id="ARBA00023170"/>
    </source>
</evidence>